<sequence length="219" mass="24403">MNEQQQAAAAIEHINTMMERSSRFISLSGWSGISAGICALVGAWLAYPYTTLQKSLFINERLATEQLMANSYAVLLNTWLFYIALGTFVMAFATAFIFTWRKSKQQGVPLWGSTAKRLMINVSVPLLVGAIFLMHMVGHGTLGLVAPGCLIFYGLALVNASKYTLHEIRYLGYAQIILGIVNCWFEGYGLYFWALGFGIMHIAYGIYMWATYEKNTSAS</sequence>
<feature type="transmembrane region" description="Helical" evidence="1">
    <location>
        <begin position="168"/>
        <end position="185"/>
    </location>
</feature>
<dbReference type="EMBL" id="JBHSCZ010000001">
    <property type="protein sequence ID" value="MFC4262417.1"/>
    <property type="molecule type" value="Genomic_DNA"/>
</dbReference>
<accession>A0ABV8QRN1</accession>
<evidence type="ECO:0000313" key="2">
    <source>
        <dbReference type="EMBL" id="MFC4262417.1"/>
    </source>
</evidence>
<feature type="transmembrane region" description="Helical" evidence="1">
    <location>
        <begin position="118"/>
        <end position="138"/>
    </location>
</feature>
<keyword evidence="1" id="KW-1133">Transmembrane helix</keyword>
<protein>
    <submittedName>
        <fullName evidence="2">Uncharacterized protein</fullName>
    </submittedName>
</protein>
<dbReference type="RefSeq" id="WP_379707806.1">
    <property type="nucleotide sequence ID" value="NZ_JBHSCZ010000001.1"/>
</dbReference>
<dbReference type="Proteomes" id="UP001595907">
    <property type="component" value="Unassembled WGS sequence"/>
</dbReference>
<evidence type="ECO:0000313" key="3">
    <source>
        <dbReference type="Proteomes" id="UP001595907"/>
    </source>
</evidence>
<feature type="transmembrane region" description="Helical" evidence="1">
    <location>
        <begin position="144"/>
        <end position="161"/>
    </location>
</feature>
<comment type="caution">
    <text evidence="2">The sequence shown here is derived from an EMBL/GenBank/DDBJ whole genome shotgun (WGS) entry which is preliminary data.</text>
</comment>
<keyword evidence="1" id="KW-0812">Transmembrane</keyword>
<proteinExistence type="predicted"/>
<keyword evidence="3" id="KW-1185">Reference proteome</keyword>
<feature type="transmembrane region" description="Helical" evidence="1">
    <location>
        <begin position="79"/>
        <end position="98"/>
    </location>
</feature>
<keyword evidence="1" id="KW-0472">Membrane</keyword>
<organism evidence="2 3">
    <name type="scientific">Ferruginibacter yonginensis</name>
    <dbReference type="NCBI Taxonomy" id="1310416"/>
    <lineage>
        <taxon>Bacteria</taxon>
        <taxon>Pseudomonadati</taxon>
        <taxon>Bacteroidota</taxon>
        <taxon>Chitinophagia</taxon>
        <taxon>Chitinophagales</taxon>
        <taxon>Chitinophagaceae</taxon>
        <taxon>Ferruginibacter</taxon>
    </lineage>
</organism>
<feature type="transmembrane region" description="Helical" evidence="1">
    <location>
        <begin position="191"/>
        <end position="210"/>
    </location>
</feature>
<gene>
    <name evidence="2" type="ORF">ACFOWM_05995</name>
</gene>
<name>A0ABV8QRN1_9BACT</name>
<evidence type="ECO:0000256" key="1">
    <source>
        <dbReference type="SAM" id="Phobius"/>
    </source>
</evidence>
<reference evidence="3" key="1">
    <citation type="journal article" date="2019" name="Int. J. Syst. Evol. Microbiol.">
        <title>The Global Catalogue of Microorganisms (GCM) 10K type strain sequencing project: providing services to taxonomists for standard genome sequencing and annotation.</title>
        <authorList>
            <consortium name="The Broad Institute Genomics Platform"/>
            <consortium name="The Broad Institute Genome Sequencing Center for Infectious Disease"/>
            <person name="Wu L."/>
            <person name="Ma J."/>
        </authorList>
    </citation>
    <scope>NUCLEOTIDE SEQUENCE [LARGE SCALE GENOMIC DNA]</scope>
    <source>
        <strain evidence="3">CECT 8289</strain>
    </source>
</reference>
<feature type="transmembrane region" description="Helical" evidence="1">
    <location>
        <begin position="24"/>
        <end position="47"/>
    </location>
</feature>